<dbReference type="InterPro" id="IPR003598">
    <property type="entry name" value="Ig_sub2"/>
</dbReference>
<dbReference type="EMBL" id="CALNXK010000275">
    <property type="protein sequence ID" value="CAH3180379.1"/>
    <property type="molecule type" value="Genomic_DNA"/>
</dbReference>
<dbReference type="Pfam" id="PF13927">
    <property type="entry name" value="Ig_3"/>
    <property type="match status" value="1"/>
</dbReference>
<evidence type="ECO:0000256" key="1">
    <source>
        <dbReference type="ARBA" id="ARBA00022729"/>
    </source>
</evidence>
<dbReference type="InterPro" id="IPR003599">
    <property type="entry name" value="Ig_sub"/>
</dbReference>
<keyword evidence="2" id="KW-0677">Repeat</keyword>
<keyword evidence="6" id="KW-0812">Transmembrane</keyword>
<dbReference type="PANTHER" id="PTHR12231:SF253">
    <property type="entry name" value="DPR-INTERACTING PROTEIN ETA, ISOFORM B-RELATED"/>
    <property type="match status" value="1"/>
</dbReference>
<dbReference type="InterPro" id="IPR007110">
    <property type="entry name" value="Ig-like_dom"/>
</dbReference>
<evidence type="ECO:0000313" key="9">
    <source>
        <dbReference type="EMBL" id="CAH3180379.1"/>
    </source>
</evidence>
<dbReference type="InterPro" id="IPR000082">
    <property type="entry name" value="SEA_dom"/>
</dbReference>
<dbReference type="SMART" id="SM00409">
    <property type="entry name" value="IG"/>
    <property type="match status" value="1"/>
</dbReference>
<reference evidence="9 10" key="1">
    <citation type="submission" date="2022-05" db="EMBL/GenBank/DDBJ databases">
        <authorList>
            <consortium name="Genoscope - CEA"/>
            <person name="William W."/>
        </authorList>
    </citation>
    <scope>NUCLEOTIDE SEQUENCE [LARGE SCALE GENOMIC DNA]</scope>
</reference>
<dbReference type="PANTHER" id="PTHR12231">
    <property type="entry name" value="CTX-RELATED TYPE I TRANSMEMBRANE PROTEIN"/>
    <property type="match status" value="1"/>
</dbReference>
<evidence type="ECO:0000256" key="5">
    <source>
        <dbReference type="SAM" id="MobiDB-lite"/>
    </source>
</evidence>
<evidence type="ECO:0000313" key="10">
    <source>
        <dbReference type="Proteomes" id="UP001159405"/>
    </source>
</evidence>
<name>A0ABN8RQP8_9CNID</name>
<proteinExistence type="predicted"/>
<accession>A0ABN8RQP8</accession>
<comment type="caution">
    <text evidence="9">The sequence shown here is derived from an EMBL/GenBank/DDBJ whole genome shotgun (WGS) entry which is preliminary data.</text>
</comment>
<dbReference type="Gene3D" id="3.30.70.960">
    <property type="entry name" value="SEA domain"/>
    <property type="match status" value="1"/>
</dbReference>
<gene>
    <name evidence="9" type="ORF">PLOB_00023307</name>
</gene>
<dbReference type="InterPro" id="IPR036179">
    <property type="entry name" value="Ig-like_dom_sf"/>
</dbReference>
<organism evidence="9 10">
    <name type="scientific">Porites lobata</name>
    <dbReference type="NCBI Taxonomy" id="104759"/>
    <lineage>
        <taxon>Eukaryota</taxon>
        <taxon>Metazoa</taxon>
        <taxon>Cnidaria</taxon>
        <taxon>Anthozoa</taxon>
        <taxon>Hexacorallia</taxon>
        <taxon>Scleractinia</taxon>
        <taxon>Fungiina</taxon>
        <taxon>Poritidae</taxon>
        <taxon>Porites</taxon>
    </lineage>
</organism>
<dbReference type="InterPro" id="IPR051170">
    <property type="entry name" value="Neural/epithelial_adhesion"/>
</dbReference>
<dbReference type="SUPFAM" id="SSF82671">
    <property type="entry name" value="SEA domain"/>
    <property type="match status" value="1"/>
</dbReference>
<keyword evidence="4" id="KW-0393">Immunoglobulin domain</keyword>
<feature type="region of interest" description="Disordered" evidence="5">
    <location>
        <begin position="438"/>
        <end position="504"/>
    </location>
</feature>
<dbReference type="Gene3D" id="2.60.40.10">
    <property type="entry name" value="Immunoglobulins"/>
    <property type="match status" value="1"/>
</dbReference>
<dbReference type="Pfam" id="PF01390">
    <property type="entry name" value="SEA"/>
    <property type="match status" value="1"/>
</dbReference>
<dbReference type="InterPro" id="IPR036364">
    <property type="entry name" value="SEA_dom_sf"/>
</dbReference>
<keyword evidence="6" id="KW-0472">Membrane</keyword>
<dbReference type="PROSITE" id="PS50024">
    <property type="entry name" value="SEA"/>
    <property type="match status" value="1"/>
</dbReference>
<evidence type="ECO:0000256" key="3">
    <source>
        <dbReference type="ARBA" id="ARBA00023157"/>
    </source>
</evidence>
<dbReference type="SMART" id="SM00408">
    <property type="entry name" value="IGc2"/>
    <property type="match status" value="1"/>
</dbReference>
<protein>
    <recommendedName>
        <fullName evidence="11">Ig-like domain-containing protein</fullName>
    </recommendedName>
</protein>
<evidence type="ECO:0000259" key="8">
    <source>
        <dbReference type="PROSITE" id="PS50835"/>
    </source>
</evidence>
<feature type="compositionally biased region" description="Acidic residues" evidence="5">
    <location>
        <begin position="382"/>
        <end position="393"/>
    </location>
</feature>
<feature type="compositionally biased region" description="Gly residues" evidence="5">
    <location>
        <begin position="489"/>
        <end position="504"/>
    </location>
</feature>
<dbReference type="SUPFAM" id="SSF48726">
    <property type="entry name" value="Immunoglobulin"/>
    <property type="match status" value="1"/>
</dbReference>
<sequence length="504" mass="55486">MEHIHVYRVKASRRFSHVYLALCVGIPVSMNTCHGKRVSRWVSATMLIFASLQLSEAIRWNKQPEKPTILVEGVNNTGESLKLEWTFVKEPSEFIERVTFRRDDADPPEDIAVNEEGGAFTVFSKFISNYSASIPATLMLRNPVTNDEEFIYSIVVSLRDNNNPAPSLSDKVQLIVFVPPRITSEPERESKVRVGDNLTLTCNVSGDPLPEVTWSKEGQTLKLFNVTGPVLHLVNVTRKDVGSYKCTAKNKVGEVSHPAAVNVECPENQCEDHEFGIRITNIRWIQAFNNSNAIEYKSLKSNVTSEIARIYTQSQNAEKQLYGITIVEFREGSTIAVVRLRFERNISDPLKPLEDAIKDGILGRNIRVDTQLLNTTMLPDPTTEEPTTDDDDGGPLSSGLSAAEIGGIVGGSVGFVVILIIISLVIFFRCQPKKAGKSFSEADGYRMNKQPPSSGLGTASPAFVEARMYAPPNAANKKGEPEKRPLPAGGSGGQDGQGGFELWC</sequence>
<feature type="domain" description="SEA" evidence="7">
    <location>
        <begin position="269"/>
        <end position="389"/>
    </location>
</feature>
<keyword evidence="3" id="KW-1015">Disulfide bond</keyword>
<keyword evidence="10" id="KW-1185">Reference proteome</keyword>
<evidence type="ECO:0008006" key="11">
    <source>
        <dbReference type="Google" id="ProtNLM"/>
    </source>
</evidence>
<evidence type="ECO:0000256" key="4">
    <source>
        <dbReference type="ARBA" id="ARBA00023319"/>
    </source>
</evidence>
<keyword evidence="1" id="KW-0732">Signal</keyword>
<evidence type="ECO:0000256" key="6">
    <source>
        <dbReference type="SAM" id="Phobius"/>
    </source>
</evidence>
<feature type="transmembrane region" description="Helical" evidence="6">
    <location>
        <begin position="405"/>
        <end position="428"/>
    </location>
</feature>
<keyword evidence="6" id="KW-1133">Transmembrane helix</keyword>
<evidence type="ECO:0000256" key="2">
    <source>
        <dbReference type="ARBA" id="ARBA00022737"/>
    </source>
</evidence>
<feature type="domain" description="Ig-like" evidence="8">
    <location>
        <begin position="180"/>
        <end position="262"/>
    </location>
</feature>
<dbReference type="PROSITE" id="PS50835">
    <property type="entry name" value="IG_LIKE"/>
    <property type="match status" value="1"/>
</dbReference>
<feature type="region of interest" description="Disordered" evidence="5">
    <location>
        <begin position="376"/>
        <end position="398"/>
    </location>
</feature>
<dbReference type="Proteomes" id="UP001159405">
    <property type="component" value="Unassembled WGS sequence"/>
</dbReference>
<evidence type="ECO:0000259" key="7">
    <source>
        <dbReference type="PROSITE" id="PS50024"/>
    </source>
</evidence>
<dbReference type="InterPro" id="IPR013783">
    <property type="entry name" value="Ig-like_fold"/>
</dbReference>